<keyword evidence="2" id="KW-1185">Reference proteome</keyword>
<sequence>MELLIQKLSEVKSKELSKPTEKNRFNDFEALLEDLRNTGVIKKPSYNLPLVDTIGKTYYSAINRRTNNSHQG</sequence>
<organism evidence="1 2">
    <name type="scientific">Flavihumibacter fluminis</name>
    <dbReference type="NCBI Taxonomy" id="2909236"/>
    <lineage>
        <taxon>Bacteria</taxon>
        <taxon>Pseudomonadati</taxon>
        <taxon>Bacteroidota</taxon>
        <taxon>Chitinophagia</taxon>
        <taxon>Chitinophagales</taxon>
        <taxon>Chitinophagaceae</taxon>
        <taxon>Flavihumibacter</taxon>
    </lineage>
</organism>
<name>A0ABS9BF88_9BACT</name>
<gene>
    <name evidence="1" type="ORF">L0U88_06110</name>
</gene>
<reference evidence="1 2" key="1">
    <citation type="submission" date="2022-01" db="EMBL/GenBank/DDBJ databases">
        <title>Flavihumibacter sp. nov., isolated from sediment of a river.</title>
        <authorList>
            <person name="Liu H."/>
        </authorList>
    </citation>
    <scope>NUCLEOTIDE SEQUENCE [LARGE SCALE GENOMIC DNA]</scope>
    <source>
        <strain evidence="1 2">RY-1</strain>
    </source>
</reference>
<dbReference type="Proteomes" id="UP001200145">
    <property type="component" value="Unassembled WGS sequence"/>
</dbReference>
<evidence type="ECO:0000313" key="2">
    <source>
        <dbReference type="Proteomes" id="UP001200145"/>
    </source>
</evidence>
<protein>
    <submittedName>
        <fullName evidence="1">Uncharacterized protein</fullName>
    </submittedName>
</protein>
<accession>A0ABS9BF88</accession>
<dbReference type="EMBL" id="JAKEVY010000002">
    <property type="protein sequence ID" value="MCF1714196.1"/>
    <property type="molecule type" value="Genomic_DNA"/>
</dbReference>
<proteinExistence type="predicted"/>
<dbReference type="RefSeq" id="WP_234864730.1">
    <property type="nucleotide sequence ID" value="NZ_JAKEVY010000002.1"/>
</dbReference>
<evidence type="ECO:0000313" key="1">
    <source>
        <dbReference type="EMBL" id="MCF1714196.1"/>
    </source>
</evidence>
<comment type="caution">
    <text evidence="1">The sequence shown here is derived from an EMBL/GenBank/DDBJ whole genome shotgun (WGS) entry which is preliminary data.</text>
</comment>